<dbReference type="InterPro" id="IPR002645">
    <property type="entry name" value="STAS_dom"/>
</dbReference>
<dbReference type="PROSITE" id="PS50801">
    <property type="entry name" value="STAS"/>
    <property type="match status" value="1"/>
</dbReference>
<dbReference type="CDD" id="cd07041">
    <property type="entry name" value="STAS_RsbR_RsbS_like"/>
    <property type="match status" value="1"/>
</dbReference>
<sequence length="275" mass="30436">MQSILEHIQAHLDRYVTTATDRVFAAKINLYRSFGYDQLQTSIRYAYMAFVSDLSTGKVEAMPNFLMRIGPQRAEQGATVEDILFGINMGVEVITEDLNATFADNPAALLWWMQQMHAIVYTGAMKLSDTILKAREQHIREQASQIAEFSTPIIPLSQGVLVVPLIGVLGEQRASRITEALLQRISEEQASTVLIDVTGVPVVDTQVAHNLIQSAQAAKLVGAEVLLVGIRPEMAQTLVQLGVNLQGVRTQGTLQAGVEYAFERQKRQSSKPMRR</sequence>
<dbReference type="InterPro" id="IPR025751">
    <property type="entry name" value="RsbRD_N_dom"/>
</dbReference>
<evidence type="ECO:0000259" key="1">
    <source>
        <dbReference type="PROSITE" id="PS50801"/>
    </source>
</evidence>
<dbReference type="PANTHER" id="PTHR33745">
    <property type="entry name" value="RSBT ANTAGONIST PROTEIN RSBS-RELATED"/>
    <property type="match status" value="1"/>
</dbReference>
<accession>A0ABP9X1N0</accession>
<dbReference type="Proteomes" id="UP001428290">
    <property type="component" value="Unassembled WGS sequence"/>
</dbReference>
<organism evidence="2 3">
    <name type="scientific">Herpetosiphon gulosus</name>
    <dbReference type="NCBI Taxonomy" id="1973496"/>
    <lineage>
        <taxon>Bacteria</taxon>
        <taxon>Bacillati</taxon>
        <taxon>Chloroflexota</taxon>
        <taxon>Chloroflexia</taxon>
        <taxon>Herpetosiphonales</taxon>
        <taxon>Herpetosiphonaceae</taxon>
        <taxon>Herpetosiphon</taxon>
    </lineage>
</organism>
<dbReference type="Gene3D" id="3.30.750.24">
    <property type="entry name" value="STAS domain"/>
    <property type="match status" value="1"/>
</dbReference>
<name>A0ABP9X1N0_9CHLR</name>
<feature type="domain" description="STAS" evidence="1">
    <location>
        <begin position="150"/>
        <end position="261"/>
    </location>
</feature>
<reference evidence="2 3" key="1">
    <citation type="submission" date="2024-02" db="EMBL/GenBank/DDBJ databases">
        <title>Herpetosiphon gulosus NBRC 112829.</title>
        <authorList>
            <person name="Ichikawa N."/>
            <person name="Katano-Makiyama Y."/>
            <person name="Hidaka K."/>
        </authorList>
    </citation>
    <scope>NUCLEOTIDE SEQUENCE [LARGE SCALE GENOMIC DNA]</scope>
    <source>
        <strain evidence="2 3">NBRC 112829</strain>
    </source>
</reference>
<keyword evidence="3" id="KW-1185">Reference proteome</keyword>
<dbReference type="InterPro" id="IPR051932">
    <property type="entry name" value="Bact_StressResp_Reg"/>
</dbReference>
<dbReference type="EMBL" id="BAABRU010000007">
    <property type="protein sequence ID" value="GAA5528355.1"/>
    <property type="molecule type" value="Genomic_DNA"/>
</dbReference>
<dbReference type="InterPro" id="IPR036513">
    <property type="entry name" value="STAS_dom_sf"/>
</dbReference>
<dbReference type="RefSeq" id="WP_345721976.1">
    <property type="nucleotide sequence ID" value="NZ_BAABRU010000007.1"/>
</dbReference>
<dbReference type="Pfam" id="PF01740">
    <property type="entry name" value="STAS"/>
    <property type="match status" value="1"/>
</dbReference>
<dbReference type="SUPFAM" id="SSF52091">
    <property type="entry name" value="SpoIIaa-like"/>
    <property type="match status" value="1"/>
</dbReference>
<evidence type="ECO:0000313" key="2">
    <source>
        <dbReference type="EMBL" id="GAA5528355.1"/>
    </source>
</evidence>
<gene>
    <name evidence="2" type="ORF">Hgul01_02154</name>
</gene>
<protein>
    <recommendedName>
        <fullName evidence="1">STAS domain-containing protein</fullName>
    </recommendedName>
</protein>
<dbReference type="Pfam" id="PF14361">
    <property type="entry name" value="RsbRD_N"/>
    <property type="match status" value="1"/>
</dbReference>
<proteinExistence type="predicted"/>
<comment type="caution">
    <text evidence="2">The sequence shown here is derived from an EMBL/GenBank/DDBJ whole genome shotgun (WGS) entry which is preliminary data.</text>
</comment>
<evidence type="ECO:0000313" key="3">
    <source>
        <dbReference type="Proteomes" id="UP001428290"/>
    </source>
</evidence>